<dbReference type="EMBL" id="KP963703">
    <property type="protein sequence ID" value="ALG36151.1"/>
    <property type="molecule type" value="mRNA"/>
</dbReference>
<dbReference type="GO" id="GO:0005549">
    <property type="term" value="F:odorant binding"/>
    <property type="evidence" value="ECO:0007669"/>
    <property type="project" value="InterPro"/>
</dbReference>
<evidence type="ECO:0000256" key="6">
    <source>
        <dbReference type="ARBA" id="ARBA00023136"/>
    </source>
</evidence>
<dbReference type="Pfam" id="PF02949">
    <property type="entry name" value="7tm_6"/>
    <property type="match status" value="1"/>
</dbReference>
<organism evidence="10">
    <name type="scientific">Sclerodermus sp. MQW-2015</name>
    <dbReference type="NCBI Taxonomy" id="1729718"/>
    <lineage>
        <taxon>Eukaryota</taxon>
        <taxon>Metazoa</taxon>
        <taxon>Ecdysozoa</taxon>
        <taxon>Arthropoda</taxon>
        <taxon>Hexapoda</taxon>
        <taxon>Insecta</taxon>
        <taxon>Pterygota</taxon>
        <taxon>Neoptera</taxon>
        <taxon>Endopterygota</taxon>
        <taxon>Hymenoptera</taxon>
        <taxon>Apocrita</taxon>
        <taxon>Aculeata</taxon>
        <taxon>Chrysidoidea</taxon>
        <taxon>Bethylidae</taxon>
        <taxon>Scleroderminae</taxon>
        <taxon>Sclerodermus</taxon>
    </lineage>
</organism>
<evidence type="ECO:0000256" key="8">
    <source>
        <dbReference type="ARBA" id="ARBA00023224"/>
    </source>
</evidence>
<evidence type="ECO:0000256" key="5">
    <source>
        <dbReference type="ARBA" id="ARBA00022989"/>
    </source>
</evidence>
<keyword evidence="6 9" id="KW-0472">Membrane</keyword>
<feature type="transmembrane region" description="Helical" evidence="9">
    <location>
        <begin position="68"/>
        <end position="95"/>
    </location>
</feature>
<evidence type="ECO:0000256" key="2">
    <source>
        <dbReference type="ARBA" id="ARBA00022606"/>
    </source>
</evidence>
<feature type="transmembrane region" description="Helical" evidence="9">
    <location>
        <begin position="7"/>
        <end position="29"/>
    </location>
</feature>
<name>A0A0N9K2F6_9HYME</name>
<proteinExistence type="evidence at transcript level"/>
<keyword evidence="7 10" id="KW-0675">Receptor</keyword>
<dbReference type="GO" id="GO:0016020">
    <property type="term" value="C:membrane"/>
    <property type="evidence" value="ECO:0007669"/>
    <property type="project" value="UniProtKB-SubCell"/>
</dbReference>
<comment type="subcellular location">
    <subcellularLocation>
        <location evidence="1">Membrane</location>
        <topology evidence="1">Multi-pass membrane protein</topology>
    </subcellularLocation>
</comment>
<dbReference type="GO" id="GO:0007165">
    <property type="term" value="P:signal transduction"/>
    <property type="evidence" value="ECO:0007669"/>
    <property type="project" value="UniProtKB-KW"/>
</dbReference>
<protein>
    <submittedName>
        <fullName evidence="10">Odorant receptor 8</fullName>
    </submittedName>
</protein>
<gene>
    <name evidence="10" type="primary">OR8</name>
</gene>
<evidence type="ECO:0000256" key="9">
    <source>
        <dbReference type="SAM" id="Phobius"/>
    </source>
</evidence>
<dbReference type="GO" id="GO:0004984">
    <property type="term" value="F:olfactory receptor activity"/>
    <property type="evidence" value="ECO:0007669"/>
    <property type="project" value="InterPro"/>
</dbReference>
<keyword evidence="2" id="KW-0716">Sensory transduction</keyword>
<evidence type="ECO:0000313" key="10">
    <source>
        <dbReference type="EMBL" id="ALG36151.1"/>
    </source>
</evidence>
<keyword evidence="8" id="KW-0807">Transducer</keyword>
<dbReference type="InterPro" id="IPR004117">
    <property type="entry name" value="7tm6_olfct_rcpt"/>
</dbReference>
<reference evidence="10" key="1">
    <citation type="journal article" date="2015" name="Comp. Biochem. Physiol. Part D Genomics Proteomics">
        <title>Analysis of antennal transcriptome and odorant binding protein expression profiles of the recently identified parasitoid wasp, Sclerodermus sp.</title>
        <authorList>
            <person name="Zhou C.X."/>
            <person name="Min S.F."/>
            <person name="Yan-Long T."/>
            <person name="Wang M.Q."/>
        </authorList>
    </citation>
    <scope>NUCLEOTIDE SEQUENCE</scope>
</reference>
<keyword evidence="3 9" id="KW-0812">Transmembrane</keyword>
<dbReference type="AlphaFoldDB" id="A0A0N9K2F6"/>
<feature type="non-terminal residue" evidence="10">
    <location>
        <position position="180"/>
    </location>
</feature>
<keyword evidence="5 9" id="KW-1133">Transmembrane helix</keyword>
<reference evidence="10" key="2">
    <citation type="submission" date="2015-03" db="EMBL/GenBank/DDBJ databases">
        <authorList>
            <person name="Murphy D."/>
        </authorList>
    </citation>
    <scope>NUCLEOTIDE SEQUENCE</scope>
</reference>
<accession>A0A0N9K2F6</accession>
<evidence type="ECO:0000256" key="4">
    <source>
        <dbReference type="ARBA" id="ARBA00022725"/>
    </source>
</evidence>
<sequence length="180" mass="20278">MLKNAKIGRFIAGFCAVFVNSGVFSYNVIMPLNSHVVLVNNETVTVKPLPFSFYNKIIDARFTPAYDIIFVIQCLSGFVVNCITCSACGLAAVFVMHTCGQLKVLESWLQTLVEEWQTRGKQAVQDKLVTIVVQHLRILQSESIQNSFCTLLLFYHFITFSSNFSFISQIESIMNEICLV</sequence>
<evidence type="ECO:0000256" key="3">
    <source>
        <dbReference type="ARBA" id="ARBA00022692"/>
    </source>
</evidence>
<evidence type="ECO:0000256" key="1">
    <source>
        <dbReference type="ARBA" id="ARBA00004141"/>
    </source>
</evidence>
<keyword evidence="4" id="KW-0552">Olfaction</keyword>
<evidence type="ECO:0000256" key="7">
    <source>
        <dbReference type="ARBA" id="ARBA00023170"/>
    </source>
</evidence>